<evidence type="ECO:0000256" key="7">
    <source>
        <dbReference type="ARBA" id="ARBA00022839"/>
    </source>
</evidence>
<evidence type="ECO:0000256" key="2">
    <source>
        <dbReference type="ARBA" id="ARBA00004496"/>
    </source>
</evidence>
<dbReference type="RefSeq" id="WP_136131462.1">
    <property type="nucleotide sequence ID" value="NZ_PDKS01000001.1"/>
</dbReference>
<evidence type="ECO:0000256" key="6">
    <source>
        <dbReference type="ARBA" id="ARBA00022801"/>
    </source>
</evidence>
<name>A0A2P5SYQ9_9GAMM</name>
<dbReference type="SMART" id="SM00357">
    <property type="entry name" value="CSP"/>
    <property type="match status" value="1"/>
</dbReference>
<gene>
    <name evidence="9" type="primary">rnb</name>
    <name evidence="12" type="ORF">CRV11_00825</name>
</gene>
<sequence>MFQKNPILIQLKKKLKLQNSFVEGIVKRKEKGFGYLEVNSNKSYFIHPNQMKKVMHGDRIIAIVSNKDKETVTPKKLIEPFLNRFVGRIYKKNNCVSIIPDNHFLNKTIPCNNIKNLNYEFQNGDWAIAKMCKHPLKDHCGFHAEIVDFIVKSKDKHAPWWVTLSRYNLEREAPNINLVGITMLDEQLDRKDLAELDFITIDSISTEDMDDALYVKELPNGNLYMIIAIADPTSYIQEGSKLDIMASERGFTNYLPGFNVPMLPRKLSDDLCSLRPNSRRPVLACSVTVTNEGHLINVDFFAAWIKSKAKLVYNDVSDWLENIGAWKPTDIKIEKQLRLLYRLYLIRNRWRKTYALLFKDRPDYRFLIGDKGDVLKIIAETRRIANHIVEESMILANVCAGKILREKLGFGIYNIHLGFDSKSIEQVIAVLANHGIIVDAKSISTLDGFKLLRRQLDSQPTQFLNNRLRRFQSFASISNKPGPHFGLGLENYATWTSPIRKFSDMINHRLLKAIILGNKISCPDNALIIKISERKRLNRIAEKDIEDWLYACYLSKFIDAEHIFTTEVIYISKNGMRVRLLDNGAIAFIPSIFIHVLRNELICNQDNGTLTARGKILYRITDIIDVFITKVCLEKRIIVARPVN</sequence>
<dbReference type="InterPro" id="IPR050180">
    <property type="entry name" value="RNR_Ribonuclease"/>
</dbReference>
<keyword evidence="5 9" id="KW-0540">Nuclease</keyword>
<feature type="domain" description="RNB" evidence="11">
    <location>
        <begin position="190"/>
        <end position="517"/>
    </location>
</feature>
<dbReference type="EMBL" id="PDKS01000001">
    <property type="protein sequence ID" value="PPI87465.1"/>
    <property type="molecule type" value="Genomic_DNA"/>
</dbReference>
<dbReference type="InterPro" id="IPR013223">
    <property type="entry name" value="RNase_B_OB_dom"/>
</dbReference>
<dbReference type="NCBIfam" id="NF003455">
    <property type="entry name" value="PRK05054.1"/>
    <property type="match status" value="1"/>
</dbReference>
<dbReference type="PROSITE" id="PS01175">
    <property type="entry name" value="RIBONUCLEASE_II"/>
    <property type="match status" value="1"/>
</dbReference>
<dbReference type="Pfam" id="PF08206">
    <property type="entry name" value="OB_RNB"/>
    <property type="match status" value="1"/>
</dbReference>
<evidence type="ECO:0000256" key="4">
    <source>
        <dbReference type="ARBA" id="ARBA00022490"/>
    </source>
</evidence>
<organism evidence="12 13">
    <name type="scientific">Candidatus Pantoea edessiphila</name>
    <dbReference type="NCBI Taxonomy" id="2044610"/>
    <lineage>
        <taxon>Bacteria</taxon>
        <taxon>Pseudomonadati</taxon>
        <taxon>Pseudomonadota</taxon>
        <taxon>Gammaproteobacteria</taxon>
        <taxon>Enterobacterales</taxon>
        <taxon>Erwiniaceae</taxon>
        <taxon>Pantoea</taxon>
    </lineage>
</organism>
<keyword evidence="8 9" id="KW-0694">RNA-binding</keyword>
<dbReference type="Gene3D" id="2.40.50.140">
    <property type="entry name" value="Nucleic acid-binding proteins"/>
    <property type="match status" value="2"/>
</dbReference>
<comment type="function">
    <text evidence="9">Involved in mRNA degradation. Hydrolyzes single-stranded polyribonucleotides processively in the 3' to 5' direction.</text>
</comment>
<dbReference type="AlphaFoldDB" id="A0A2P5SYQ9"/>
<evidence type="ECO:0000256" key="9">
    <source>
        <dbReference type="HAMAP-Rule" id="MF_01036"/>
    </source>
</evidence>
<dbReference type="HAMAP" id="MF_01036">
    <property type="entry name" value="RNase_II"/>
    <property type="match status" value="1"/>
</dbReference>
<dbReference type="NCBIfam" id="TIGR00358">
    <property type="entry name" value="3_prime_RNase"/>
    <property type="match status" value="1"/>
</dbReference>
<dbReference type="GO" id="GO:0008859">
    <property type="term" value="F:exoribonuclease II activity"/>
    <property type="evidence" value="ECO:0007669"/>
    <property type="project" value="UniProtKB-UniRule"/>
</dbReference>
<dbReference type="EC" id="3.1.13.1" evidence="9"/>
<dbReference type="OrthoDB" id="9764149at2"/>
<keyword evidence="6 9" id="KW-0378">Hydrolase</keyword>
<dbReference type="NCBIfam" id="TIGR02062">
    <property type="entry name" value="RNase_B"/>
    <property type="match status" value="1"/>
</dbReference>
<dbReference type="PANTHER" id="PTHR23355">
    <property type="entry name" value="RIBONUCLEASE"/>
    <property type="match status" value="1"/>
</dbReference>
<evidence type="ECO:0000313" key="13">
    <source>
        <dbReference type="Proteomes" id="UP000296034"/>
    </source>
</evidence>
<accession>A0A2P5SYQ9</accession>
<keyword evidence="4 9" id="KW-0963">Cytoplasm</keyword>
<dbReference type="SUPFAM" id="SSF50249">
    <property type="entry name" value="Nucleic acid-binding proteins"/>
    <property type="match status" value="4"/>
</dbReference>
<dbReference type="Gene3D" id="2.40.50.640">
    <property type="match status" value="1"/>
</dbReference>
<comment type="caution">
    <text evidence="12">The sequence shown here is derived from an EMBL/GenBank/DDBJ whole genome shotgun (WGS) entry which is preliminary data.</text>
</comment>
<evidence type="ECO:0000259" key="11">
    <source>
        <dbReference type="SMART" id="SM00955"/>
    </source>
</evidence>
<dbReference type="InterPro" id="IPR001900">
    <property type="entry name" value="RNase_II/R"/>
</dbReference>
<reference evidence="12 13" key="1">
    <citation type="journal article" date="2018" name="Genome Biol. Evol.">
        <title>Cladogenesis and Genomic Streamlining in Extracellular Endosymbionts of Tropical Stink Bugs.</title>
        <authorList>
            <person name="Otero-Bravo A."/>
            <person name="Goffredi S."/>
            <person name="Sabree Z.L."/>
        </authorList>
    </citation>
    <scope>NUCLEOTIDE SEQUENCE [LARGE SCALE GENOMIC DNA]</scope>
    <source>
        <strain evidence="12 13">SoET</strain>
    </source>
</reference>
<evidence type="ECO:0000259" key="10">
    <source>
        <dbReference type="SMART" id="SM00357"/>
    </source>
</evidence>
<comment type="catalytic activity">
    <reaction evidence="1 9">
        <text>Exonucleolytic cleavage in the 3'- to 5'-direction to yield nucleoside 5'-phosphates.</text>
        <dbReference type="EC" id="3.1.13.1"/>
    </reaction>
</comment>
<dbReference type="InterPro" id="IPR012340">
    <property type="entry name" value="NA-bd_OB-fold"/>
</dbReference>
<evidence type="ECO:0000256" key="5">
    <source>
        <dbReference type="ARBA" id="ARBA00022722"/>
    </source>
</evidence>
<feature type="domain" description="Cold-shock" evidence="10">
    <location>
        <begin position="23"/>
        <end position="78"/>
    </location>
</feature>
<dbReference type="GO" id="GO:0005829">
    <property type="term" value="C:cytosol"/>
    <property type="evidence" value="ECO:0007669"/>
    <property type="project" value="TreeGrafter"/>
</dbReference>
<comment type="subcellular location">
    <subcellularLocation>
        <location evidence="2 9">Cytoplasm</location>
    </subcellularLocation>
</comment>
<dbReference type="InterPro" id="IPR011129">
    <property type="entry name" value="CSD"/>
</dbReference>
<dbReference type="InterPro" id="IPR022966">
    <property type="entry name" value="RNase_II/R_CS"/>
</dbReference>
<keyword evidence="7 9" id="KW-0269">Exonuclease</keyword>
<dbReference type="GO" id="GO:0003723">
    <property type="term" value="F:RNA binding"/>
    <property type="evidence" value="ECO:0007669"/>
    <property type="project" value="UniProtKB-KW"/>
</dbReference>
<evidence type="ECO:0000256" key="1">
    <source>
        <dbReference type="ARBA" id="ARBA00001849"/>
    </source>
</evidence>
<dbReference type="PANTHER" id="PTHR23355:SF37">
    <property type="entry name" value="EXORIBONUCLEASE 2"/>
    <property type="match status" value="1"/>
</dbReference>
<evidence type="ECO:0000256" key="8">
    <source>
        <dbReference type="ARBA" id="ARBA00022884"/>
    </source>
</evidence>
<comment type="similarity">
    <text evidence="3 9">Belongs to the RNR ribonuclease family. RNase II subfamily.</text>
</comment>
<dbReference type="SMART" id="SM00955">
    <property type="entry name" value="RNB"/>
    <property type="match status" value="1"/>
</dbReference>
<evidence type="ECO:0000256" key="3">
    <source>
        <dbReference type="ARBA" id="ARBA00009925"/>
    </source>
</evidence>
<protein>
    <recommendedName>
        <fullName evidence="9">Exoribonuclease 2</fullName>
        <ecNumber evidence="9">3.1.13.1</ecNumber>
    </recommendedName>
    <alternativeName>
        <fullName evidence="9">Exoribonuclease II</fullName>
        <shortName evidence="9">RNase II</shortName>
        <shortName evidence="9">Ribonuclease II</shortName>
    </alternativeName>
</protein>
<evidence type="ECO:0000313" key="12">
    <source>
        <dbReference type="EMBL" id="PPI87465.1"/>
    </source>
</evidence>
<dbReference type="InterPro" id="IPR011804">
    <property type="entry name" value="RNase_II"/>
</dbReference>
<dbReference type="InterPro" id="IPR004476">
    <property type="entry name" value="RNase_II/RNase_R"/>
</dbReference>
<dbReference type="Pfam" id="PF00773">
    <property type="entry name" value="RNB"/>
    <property type="match status" value="1"/>
</dbReference>
<proteinExistence type="inferred from homology"/>
<dbReference type="GO" id="GO:0006402">
    <property type="term" value="P:mRNA catabolic process"/>
    <property type="evidence" value="ECO:0007669"/>
    <property type="project" value="UniProtKB-UniRule"/>
</dbReference>
<dbReference type="Proteomes" id="UP000296034">
    <property type="component" value="Unassembled WGS sequence"/>
</dbReference>